<accession>A0A1E7DNG2</accession>
<name>A0A1E7DNG2_9BACI</name>
<dbReference type="RefSeq" id="WP_069939189.1">
    <property type="nucleotide sequence ID" value="NZ_MAMP01000022.1"/>
</dbReference>
<evidence type="ECO:0000313" key="2">
    <source>
        <dbReference type="Proteomes" id="UP000095658"/>
    </source>
</evidence>
<sequence length="71" mass="8013">MRHSFWIGSIDLKNRVVKVSIGIEQMLGCTPEEFAEDYNLWANNVPARRSHCQSVVQAAFGRSSFRSTVAI</sequence>
<reference evidence="1 2" key="1">
    <citation type="submission" date="2016-06" db="EMBL/GenBank/DDBJ databases">
        <title>Domibacillus iocasae genome sequencing.</title>
        <authorList>
            <person name="Verma A."/>
            <person name="Pal Y."/>
            <person name="Ojha A.K."/>
            <person name="Krishnamurthi S."/>
        </authorList>
    </citation>
    <scope>NUCLEOTIDE SEQUENCE [LARGE SCALE GENOMIC DNA]</scope>
    <source>
        <strain evidence="1 2">DSM 29979</strain>
    </source>
</reference>
<dbReference type="EMBL" id="MAMP01000022">
    <property type="protein sequence ID" value="OES44599.1"/>
    <property type="molecule type" value="Genomic_DNA"/>
</dbReference>
<evidence type="ECO:0000313" key="1">
    <source>
        <dbReference type="EMBL" id="OES44599.1"/>
    </source>
</evidence>
<proteinExistence type="predicted"/>
<evidence type="ECO:0008006" key="3">
    <source>
        <dbReference type="Google" id="ProtNLM"/>
    </source>
</evidence>
<comment type="caution">
    <text evidence="1">The sequence shown here is derived from an EMBL/GenBank/DDBJ whole genome shotgun (WGS) entry which is preliminary data.</text>
</comment>
<gene>
    <name evidence="1" type="ORF">BA724_10060</name>
</gene>
<organism evidence="1 2">
    <name type="scientific">Domibacillus iocasae</name>
    <dbReference type="NCBI Taxonomy" id="1714016"/>
    <lineage>
        <taxon>Bacteria</taxon>
        <taxon>Bacillati</taxon>
        <taxon>Bacillota</taxon>
        <taxon>Bacilli</taxon>
        <taxon>Bacillales</taxon>
        <taxon>Bacillaceae</taxon>
        <taxon>Domibacillus</taxon>
    </lineage>
</organism>
<dbReference type="STRING" id="1714016.BA724_10060"/>
<dbReference type="Proteomes" id="UP000095658">
    <property type="component" value="Unassembled WGS sequence"/>
</dbReference>
<protein>
    <recommendedName>
        <fullName evidence="3">PAS domain-containing protein</fullName>
    </recommendedName>
</protein>
<dbReference type="AlphaFoldDB" id="A0A1E7DNG2"/>
<keyword evidence="2" id="KW-1185">Reference proteome</keyword>